<accession>A0A6S6UBS6</accession>
<name>A0A6S6UBS6_9BACT</name>
<reference evidence="1" key="1">
    <citation type="submission" date="2020-01" db="EMBL/GenBank/DDBJ databases">
        <authorList>
            <person name="Meier V. D."/>
            <person name="Meier V D."/>
        </authorList>
    </citation>
    <scope>NUCLEOTIDE SEQUENCE</scope>
    <source>
        <strain evidence="1">HLG_WM_MAG_10</strain>
    </source>
</reference>
<organism evidence="1">
    <name type="scientific">uncultured Aureispira sp</name>
    <dbReference type="NCBI Taxonomy" id="1331704"/>
    <lineage>
        <taxon>Bacteria</taxon>
        <taxon>Pseudomonadati</taxon>
        <taxon>Bacteroidota</taxon>
        <taxon>Saprospiria</taxon>
        <taxon>Saprospirales</taxon>
        <taxon>Saprospiraceae</taxon>
        <taxon>Aureispira</taxon>
        <taxon>environmental samples</taxon>
    </lineage>
</organism>
<proteinExistence type="predicted"/>
<dbReference type="AlphaFoldDB" id="A0A6S6UBS6"/>
<gene>
    <name evidence="1" type="ORF">HELGO_WM48113</name>
</gene>
<protein>
    <submittedName>
        <fullName evidence="1">Uncharacterized protein</fullName>
    </submittedName>
</protein>
<evidence type="ECO:0000313" key="1">
    <source>
        <dbReference type="EMBL" id="CAA6824189.1"/>
    </source>
</evidence>
<sequence>MFFGLFDNSKAKQSDGTYAQIGARATSETLLIKGNK</sequence>
<dbReference type="EMBL" id="CACVAQ010000341">
    <property type="protein sequence ID" value="CAA6824189.1"/>
    <property type="molecule type" value="Genomic_DNA"/>
</dbReference>